<proteinExistence type="predicted"/>
<gene>
    <name evidence="2" type="ORF">HCN51_23825</name>
</gene>
<dbReference type="GO" id="GO:0016787">
    <property type="term" value="F:hydrolase activity"/>
    <property type="evidence" value="ECO:0007669"/>
    <property type="project" value="UniProtKB-KW"/>
</dbReference>
<feature type="signal peptide" evidence="1">
    <location>
        <begin position="1"/>
        <end position="20"/>
    </location>
</feature>
<evidence type="ECO:0000256" key="1">
    <source>
        <dbReference type="SAM" id="SignalP"/>
    </source>
</evidence>
<accession>A0ABX1B6J9</accession>
<dbReference type="EMBL" id="JAATEP010000017">
    <property type="protein sequence ID" value="NJP92462.1"/>
    <property type="molecule type" value="Genomic_DNA"/>
</dbReference>
<name>A0ABX1B6J9_9ACTN</name>
<protein>
    <submittedName>
        <fullName evidence="2">Alpha/beta hydrolase</fullName>
    </submittedName>
</protein>
<feature type="non-terminal residue" evidence="2">
    <location>
        <position position="90"/>
    </location>
</feature>
<evidence type="ECO:0000313" key="2">
    <source>
        <dbReference type="EMBL" id="NJP92462.1"/>
    </source>
</evidence>
<keyword evidence="1" id="KW-0732">Signal</keyword>
<keyword evidence="2" id="KW-0378">Hydrolase</keyword>
<evidence type="ECO:0000313" key="3">
    <source>
        <dbReference type="Proteomes" id="UP000696294"/>
    </source>
</evidence>
<reference evidence="2 3" key="1">
    <citation type="submission" date="2020-03" db="EMBL/GenBank/DDBJ databases">
        <title>WGS of actinomycetes isolated from Thailand.</title>
        <authorList>
            <person name="Thawai C."/>
        </authorList>
    </citation>
    <scope>NUCLEOTIDE SEQUENCE [LARGE SCALE GENOMIC DNA]</scope>
    <source>
        <strain evidence="2 3">FMUSA5-5</strain>
    </source>
</reference>
<sequence>MLRRTPLLAAILMMMATLLAVPMAGAAGAEADEQDVTDAVGRRGITWGPCEEEPSVECGTLAVPIDWSRPYGPTVNLAVARRKATDPSAR</sequence>
<keyword evidence="3" id="KW-1185">Reference proteome</keyword>
<dbReference type="Proteomes" id="UP000696294">
    <property type="component" value="Unassembled WGS sequence"/>
</dbReference>
<feature type="chain" id="PRO_5047032958" evidence="1">
    <location>
        <begin position="21"/>
        <end position="90"/>
    </location>
</feature>
<comment type="caution">
    <text evidence="2">The sequence shown here is derived from an EMBL/GenBank/DDBJ whole genome shotgun (WGS) entry which is preliminary data.</text>
</comment>
<organism evidence="2 3">
    <name type="scientific">Nonomuraea composti</name>
    <dbReference type="NCBI Taxonomy" id="2720023"/>
    <lineage>
        <taxon>Bacteria</taxon>
        <taxon>Bacillati</taxon>
        <taxon>Actinomycetota</taxon>
        <taxon>Actinomycetes</taxon>
        <taxon>Streptosporangiales</taxon>
        <taxon>Streptosporangiaceae</taxon>
        <taxon>Nonomuraea</taxon>
    </lineage>
</organism>